<gene>
    <name evidence="3" type="ORF">HMPREF9944_02512</name>
</gene>
<reference evidence="3 4" key="1">
    <citation type="submission" date="2011-12" db="EMBL/GenBank/DDBJ databases">
        <title>The Genome Sequence of Prevotella maculosa OT 289.</title>
        <authorList>
            <consortium name="The Broad Institute Genome Sequencing Platform"/>
            <person name="Earl A."/>
            <person name="Ward D."/>
            <person name="Feldgarden M."/>
            <person name="Gevers D."/>
            <person name="Izard J."/>
            <person name="Blanton J.M."/>
            <person name="Mathney J."/>
            <person name="Tanner A.C."/>
            <person name="Dewhirst F.E."/>
            <person name="Young S.K."/>
            <person name="Zeng Q."/>
            <person name="Gargeya S."/>
            <person name="Fitzgerald M."/>
            <person name="Haas B."/>
            <person name="Abouelleil A."/>
            <person name="Alvarado L."/>
            <person name="Arachchi H.M."/>
            <person name="Berlin A."/>
            <person name="Chapman S.B."/>
            <person name="Gearin G."/>
            <person name="Goldberg J."/>
            <person name="Griggs A."/>
            <person name="Gujja S."/>
            <person name="Hansen M."/>
            <person name="Heiman D."/>
            <person name="Howarth C."/>
            <person name="Larimer J."/>
            <person name="Lui A."/>
            <person name="MacDonald P.J.P."/>
            <person name="McCowen C."/>
            <person name="Montmayeur A."/>
            <person name="Murphy C."/>
            <person name="Neiman D."/>
            <person name="Pearson M."/>
            <person name="Priest M."/>
            <person name="Roberts A."/>
            <person name="Saif S."/>
            <person name="Shea T."/>
            <person name="Sisk P."/>
            <person name="Stolte C."/>
            <person name="Sykes S."/>
            <person name="Wortman J."/>
            <person name="Nusbaum C."/>
            <person name="Birren B."/>
        </authorList>
    </citation>
    <scope>NUCLEOTIDE SEQUENCE [LARGE SCALE GENOMIC DNA]</scope>
    <source>
        <strain evidence="3 4">OT 289</strain>
    </source>
</reference>
<feature type="domain" description="HTH araC/xylS-type" evidence="2">
    <location>
        <begin position="81"/>
        <end position="179"/>
    </location>
</feature>
<evidence type="ECO:0000313" key="4">
    <source>
        <dbReference type="Proteomes" id="UP000003167"/>
    </source>
</evidence>
<dbReference type="GO" id="GO:0003700">
    <property type="term" value="F:DNA-binding transcription factor activity"/>
    <property type="evidence" value="ECO:0007669"/>
    <property type="project" value="InterPro"/>
</dbReference>
<organism evidence="3 4">
    <name type="scientific">Segatella maculosa OT 289</name>
    <dbReference type="NCBI Taxonomy" id="999422"/>
    <lineage>
        <taxon>Bacteria</taxon>
        <taxon>Pseudomonadati</taxon>
        <taxon>Bacteroidota</taxon>
        <taxon>Bacteroidia</taxon>
        <taxon>Bacteroidales</taxon>
        <taxon>Prevotellaceae</taxon>
        <taxon>Segatella</taxon>
    </lineage>
</organism>
<protein>
    <recommendedName>
        <fullName evidence="2">HTH araC/xylS-type domain-containing protein</fullName>
    </recommendedName>
</protein>
<evidence type="ECO:0000259" key="2">
    <source>
        <dbReference type="PROSITE" id="PS01124"/>
    </source>
</evidence>
<dbReference type="PROSITE" id="PS01124">
    <property type="entry name" value="HTH_ARAC_FAMILY_2"/>
    <property type="match status" value="1"/>
</dbReference>
<dbReference type="PATRIC" id="fig|999422.3.peg.2630"/>
<accession>H1HQR8</accession>
<keyword evidence="4" id="KW-1185">Reference proteome</keyword>
<name>H1HQR8_9BACT</name>
<dbReference type="SMART" id="SM00342">
    <property type="entry name" value="HTH_ARAC"/>
    <property type="match status" value="1"/>
</dbReference>
<dbReference type="Proteomes" id="UP000003167">
    <property type="component" value="Unassembled WGS sequence"/>
</dbReference>
<dbReference type="PANTHER" id="PTHR43280:SF32">
    <property type="entry name" value="TRANSCRIPTIONAL REGULATORY PROTEIN"/>
    <property type="match status" value="1"/>
</dbReference>
<dbReference type="AlphaFoldDB" id="H1HQR8"/>
<dbReference type="EMBL" id="AGEK01000049">
    <property type="protein sequence ID" value="EHO65941.1"/>
    <property type="molecule type" value="Genomic_DNA"/>
</dbReference>
<dbReference type="GO" id="GO:0043565">
    <property type="term" value="F:sequence-specific DNA binding"/>
    <property type="evidence" value="ECO:0007669"/>
    <property type="project" value="InterPro"/>
</dbReference>
<dbReference type="HOGENOM" id="CLU_1433312_0_0_10"/>
<dbReference type="OrthoDB" id="1372329at2"/>
<dbReference type="Gene3D" id="1.10.10.60">
    <property type="entry name" value="Homeodomain-like"/>
    <property type="match status" value="1"/>
</dbReference>
<dbReference type="PANTHER" id="PTHR43280">
    <property type="entry name" value="ARAC-FAMILY TRANSCRIPTIONAL REGULATOR"/>
    <property type="match status" value="1"/>
</dbReference>
<evidence type="ECO:0000256" key="1">
    <source>
        <dbReference type="ARBA" id="ARBA00023125"/>
    </source>
</evidence>
<proteinExistence type="predicted"/>
<evidence type="ECO:0000313" key="3">
    <source>
        <dbReference type="EMBL" id="EHO65941.1"/>
    </source>
</evidence>
<dbReference type="STRING" id="999422.HMPREF9944_02512"/>
<sequence>MSFMKKQQFGSIRMEHIYLNMSTAMAAFISLNNQIRTLNNYLHSLEGELHEHTFDDAMQSVCVDEIAAVNGYKSSNRKLAENFVRLVNEHVKDEHTVNYYAGRLCVSAHHLSMVVKKETGNAAKEWIARTLTARIQAALRFDDRPLKELADDFCFASTSSLCKFFKQRTGTTAFSYRLDETGSINYVSV</sequence>
<keyword evidence="1" id="KW-0238">DNA-binding</keyword>
<comment type="caution">
    <text evidence="3">The sequence shown here is derived from an EMBL/GenBank/DDBJ whole genome shotgun (WGS) entry which is preliminary data.</text>
</comment>
<dbReference type="Pfam" id="PF12833">
    <property type="entry name" value="HTH_18"/>
    <property type="match status" value="1"/>
</dbReference>
<dbReference type="InterPro" id="IPR018060">
    <property type="entry name" value="HTH_AraC"/>
</dbReference>